<evidence type="ECO:0000313" key="2">
    <source>
        <dbReference type="Proteomes" id="UP000192328"/>
    </source>
</evidence>
<reference evidence="1" key="1">
    <citation type="submission" date="2017-04" db="EMBL/GenBank/DDBJ databases">
        <authorList>
            <person name="Varghese N."/>
            <person name="Submissions S."/>
        </authorList>
    </citation>
    <scope>NUCLEOTIDE SEQUENCE</scope>
    <source>
        <strain evidence="1">WTE2008</strain>
    </source>
</reference>
<sequence>MKVLVYGSGVIGSYLAHVLCSAGNDVTMLARGEWKEQLQRNGLRIRHHLQHRETLDHPEVIGEITPEQAYDVVFAVMPYHRIGAILEPLAAVNAPLVVMVGNNMNAAGMQETILAKTTCPKQILFAFQATAGKRDRENGLLVCERLGTGNMDIGGLHATPDEKTRKQLEAVFAGSGYTLRWQPDMEAYLTCHLAAILPIGYATYACGGNLRTATGKQRRQMRLASREAFGMLKAQGIPILPSGDEKYYGQGVKGRLMQFVYFLMSKTEMGDLIACAHCRNAWEEMELLDKAFEGIIAKAPDEPMTNWKELKKAAPSWEKIREQYERK</sequence>
<keyword evidence="2" id="KW-1185">Reference proteome</keyword>
<gene>
    <name evidence="1" type="ORF">SAMN06297397_1293</name>
</gene>
<dbReference type="EMBL" id="FWXZ01000002">
    <property type="protein sequence ID" value="SMC53511.1"/>
    <property type="molecule type" value="Genomic_DNA"/>
</dbReference>
<accession>A0AC61PKH2</accession>
<protein>
    <submittedName>
        <fullName evidence="1">2-dehydropantoate 2-reductase</fullName>
    </submittedName>
</protein>
<evidence type="ECO:0000313" key="1">
    <source>
        <dbReference type="EMBL" id="SMC53511.1"/>
    </source>
</evidence>
<comment type="caution">
    <text evidence="1">The sequence shown here is derived from an EMBL/GenBank/DDBJ whole genome shotgun (WGS) entry which is preliminary data.</text>
</comment>
<proteinExistence type="predicted"/>
<organism evidence="1 2">
    <name type="scientific">Aristaeella lactis</name>
    <dbReference type="NCBI Taxonomy" id="3046383"/>
    <lineage>
        <taxon>Bacteria</taxon>
        <taxon>Bacillati</taxon>
        <taxon>Bacillota</taxon>
        <taxon>Clostridia</taxon>
        <taxon>Eubacteriales</taxon>
        <taxon>Aristaeellaceae</taxon>
        <taxon>Aristaeella</taxon>
    </lineage>
</organism>
<dbReference type="Proteomes" id="UP000192328">
    <property type="component" value="Unassembled WGS sequence"/>
</dbReference>
<name>A0AC61PKH2_9FIRM</name>